<feature type="chain" id="PRO_5043016127" evidence="5">
    <location>
        <begin position="24"/>
        <end position="250"/>
    </location>
</feature>
<organism evidence="6 7">
    <name type="scientific">Champsocephalus gunnari</name>
    <name type="common">Mackerel icefish</name>
    <dbReference type="NCBI Taxonomy" id="52237"/>
    <lineage>
        <taxon>Eukaryota</taxon>
        <taxon>Metazoa</taxon>
        <taxon>Chordata</taxon>
        <taxon>Craniata</taxon>
        <taxon>Vertebrata</taxon>
        <taxon>Euteleostomi</taxon>
        <taxon>Actinopterygii</taxon>
        <taxon>Neopterygii</taxon>
        <taxon>Teleostei</taxon>
        <taxon>Neoteleostei</taxon>
        <taxon>Acanthomorphata</taxon>
        <taxon>Eupercaria</taxon>
        <taxon>Perciformes</taxon>
        <taxon>Notothenioidei</taxon>
        <taxon>Channichthyidae</taxon>
        <taxon>Champsocephalus</taxon>
    </lineage>
</organism>
<protein>
    <submittedName>
        <fullName evidence="6">Uncharacterized protein</fullName>
    </submittedName>
</protein>
<gene>
    <name evidence="6" type="ORF">CgunFtcFv8_008404</name>
</gene>
<comment type="caution">
    <text evidence="6">The sequence shown here is derived from an EMBL/GenBank/DDBJ whole genome shotgun (WGS) entry which is preliminary data.</text>
</comment>
<sequence>MPGLAWLPAAVLLLLSGCSPARGYFAEERWSPESELLAPRILVALICRNSEHSLPYFLGNIERLNYPKDRMALWVATDHNKDNTTVILRDWLVKMQNLYHYVEWRPKEEPRGYRDEDGPKQWTDLRYEHVMKLRQAALVSAREMWADYFMLADCDNLLTNPDMLWKLMGENKTIIAPMLESRAAYSNFWCAMTSQGYYKRTPAYLPIRKHVRKGLFCSSNGPLHLPDRPQERGVQAAGLSPATPRIQLGF</sequence>
<dbReference type="PANTHER" id="PTHR10730">
    <property type="entry name" value="PROCOLLAGEN-LYSINE,2-OXOGLUTARATE 5-DIOXYGENASE/GLYCOSYLTRANSFERASE 25 FAMILY MEMBER"/>
    <property type="match status" value="1"/>
</dbReference>
<evidence type="ECO:0000256" key="5">
    <source>
        <dbReference type="SAM" id="SignalP"/>
    </source>
</evidence>
<dbReference type="InterPro" id="IPR029044">
    <property type="entry name" value="Nucleotide-diphossugar_trans"/>
</dbReference>
<reference evidence="6 7" key="1">
    <citation type="journal article" date="2023" name="Mol. Biol. Evol.">
        <title>Genomics of Secondarily Temperate Adaptation in the Only Non-Antarctic Icefish.</title>
        <authorList>
            <person name="Rivera-Colon A.G."/>
            <person name="Rayamajhi N."/>
            <person name="Minhas B.F."/>
            <person name="Madrigal G."/>
            <person name="Bilyk K.T."/>
            <person name="Yoon V."/>
            <person name="Hune M."/>
            <person name="Gregory S."/>
            <person name="Cheng C.H.C."/>
            <person name="Catchen J.M."/>
        </authorList>
    </citation>
    <scope>NUCLEOTIDE SEQUENCE [LARGE SCALE GENOMIC DNA]</scope>
    <source>
        <tissue evidence="6">White muscle</tissue>
    </source>
</reference>
<dbReference type="Proteomes" id="UP001331515">
    <property type="component" value="Unassembled WGS sequence"/>
</dbReference>
<dbReference type="SUPFAM" id="SSF53448">
    <property type="entry name" value="Nucleotide-diphospho-sugar transferases"/>
    <property type="match status" value="1"/>
</dbReference>
<comment type="similarity">
    <text evidence="1">Belongs to the glycosyltransferase 25 family.</text>
</comment>
<evidence type="ECO:0000313" key="6">
    <source>
        <dbReference type="EMBL" id="KAK5913921.1"/>
    </source>
</evidence>
<evidence type="ECO:0000256" key="4">
    <source>
        <dbReference type="ARBA" id="ARBA00023180"/>
    </source>
</evidence>
<evidence type="ECO:0000256" key="3">
    <source>
        <dbReference type="ARBA" id="ARBA00022824"/>
    </source>
</evidence>
<dbReference type="EMBL" id="JAURVH010001527">
    <property type="protein sequence ID" value="KAK5913921.1"/>
    <property type="molecule type" value="Genomic_DNA"/>
</dbReference>
<keyword evidence="2 5" id="KW-0732">Signal</keyword>
<dbReference type="GO" id="GO:0050211">
    <property type="term" value="F:procollagen galactosyltransferase activity"/>
    <property type="evidence" value="ECO:0007669"/>
    <property type="project" value="TreeGrafter"/>
</dbReference>
<dbReference type="Pfam" id="PF13704">
    <property type="entry name" value="Glyco_tranf_2_4"/>
    <property type="match status" value="1"/>
</dbReference>
<name>A0AAN8D0B1_CHAGU</name>
<proteinExistence type="inferred from homology"/>
<dbReference type="AlphaFoldDB" id="A0AAN8D0B1"/>
<evidence type="ECO:0000313" key="7">
    <source>
        <dbReference type="Proteomes" id="UP001331515"/>
    </source>
</evidence>
<keyword evidence="4" id="KW-0325">Glycoprotein</keyword>
<dbReference type="FunFam" id="3.90.550.10:FF:000048">
    <property type="entry name" value="Glycosyltransferase 25 family member 1"/>
    <property type="match status" value="1"/>
</dbReference>
<evidence type="ECO:0000256" key="2">
    <source>
        <dbReference type="ARBA" id="ARBA00022729"/>
    </source>
</evidence>
<dbReference type="InterPro" id="IPR050757">
    <property type="entry name" value="Collagen_mod_GT25"/>
</dbReference>
<feature type="signal peptide" evidence="5">
    <location>
        <begin position="1"/>
        <end position="23"/>
    </location>
</feature>
<keyword evidence="3" id="KW-0256">Endoplasmic reticulum</keyword>
<keyword evidence="7" id="KW-1185">Reference proteome</keyword>
<accession>A0AAN8D0B1</accession>
<dbReference type="PANTHER" id="PTHR10730:SF28">
    <property type="entry name" value="PROCOLLAGEN GALACTOSYLTRANSFERASE 1"/>
    <property type="match status" value="1"/>
</dbReference>
<evidence type="ECO:0000256" key="1">
    <source>
        <dbReference type="ARBA" id="ARBA00006721"/>
    </source>
</evidence>
<dbReference type="Gene3D" id="3.90.550.10">
    <property type="entry name" value="Spore Coat Polysaccharide Biosynthesis Protein SpsA, Chain A"/>
    <property type="match status" value="1"/>
</dbReference>